<dbReference type="AlphaFoldDB" id="A0A086JI70"/>
<keyword evidence="1 3" id="KW-0418">Kinase</keyword>
<dbReference type="EMBL" id="AHZU02001486">
    <property type="protein sequence ID" value="KFG31838.1"/>
    <property type="molecule type" value="Genomic_DNA"/>
</dbReference>
<organism evidence="3 4">
    <name type="scientific">Toxoplasma gondii GAB2-2007-GAL-DOM2</name>
    <dbReference type="NCBI Taxonomy" id="1130820"/>
    <lineage>
        <taxon>Eukaryota</taxon>
        <taxon>Sar</taxon>
        <taxon>Alveolata</taxon>
        <taxon>Apicomplexa</taxon>
        <taxon>Conoidasida</taxon>
        <taxon>Coccidia</taxon>
        <taxon>Eucoccidiorida</taxon>
        <taxon>Eimeriorina</taxon>
        <taxon>Sarcocystidae</taxon>
        <taxon>Toxoplasma</taxon>
    </lineage>
</organism>
<dbReference type="GO" id="GO:0004740">
    <property type="term" value="F:pyruvate dehydrogenase (acetyl-transferring) kinase activity"/>
    <property type="evidence" value="ECO:0007669"/>
    <property type="project" value="TreeGrafter"/>
</dbReference>
<dbReference type="PANTHER" id="PTHR11947:SF3">
    <property type="entry name" value="[PYRUVATE DEHYDROGENASE (ACETYL-TRANSFERRING)] KINASE, MITOCHONDRIAL"/>
    <property type="match status" value="1"/>
</dbReference>
<evidence type="ECO:0000256" key="2">
    <source>
        <dbReference type="SAM" id="MobiDB-lite"/>
    </source>
</evidence>
<evidence type="ECO:0000256" key="1">
    <source>
        <dbReference type="RuleBase" id="RU366032"/>
    </source>
</evidence>
<evidence type="ECO:0000313" key="4">
    <source>
        <dbReference type="Proteomes" id="UP000028837"/>
    </source>
</evidence>
<feature type="compositionally biased region" description="Basic and acidic residues" evidence="2">
    <location>
        <begin position="1018"/>
        <end position="1042"/>
    </location>
</feature>
<sequence length="1153" mass="123493">MYTPCWACLKTPSSRSTLHSSSRSCASRLCDSLVVSVFRISPDFVCLMLLCLRQWEGFSSLASRVELPRFQRSPDCFPRALGGIPPPLQLCVSPPLCVDLKSPCSFPTGELCVSGKVTPSLPELLFCSAARRAPLAGNLRLLGPRDPKLARSSPVSPPRRRALASLQHPTMVTSVEPLSSLPCDAGVSAAPEAAEVDVSAWIRRHSQATKSVCHPSRADSRFVSTPRQPFREESARAGLWSACDEVHPLRARAHFRSSCPDLLRIGSCGAAQTPPASPLWLSRKRKACGKLQVSGGTAACGSDDVRFRSCASISSLCRRPTWEEGVFHGFGDRSGDKLDAGPADVVDACGEGELRTVVSPPSDKKGLVRCEGDGAAALAQLEREETPATHASSVAASPFGDSASTRFSDRGDCALSPFADEVPSPSLFSEASEGGSLGPAGPLGLTARVVPLGKVLGPAGLPGQATWLLAQALFPAPPAPYLAQLLQLEDVYEAAFLAVEVLPERYLQRIHQLDALQSLVGPELYTRCSRLAAVRAIYVESCDRVTRCREEMMTQLVEEATVQREKAEAAEDDEWPPEDAFSAPLVRSSSASRGCDAGGACTQVQRSEQPQVARDPRATLRRLSEQLQAVKLLQGQVGPDLLAGMAQLVAELCRESGENTPEQIREFVDQFLHAFFSCRVAAELQREHFLTAVDGQDCGAILASHVTVEQLICRAALDAQELSLHHLGVAPPVEIFVSEPRTVDEELKAFLLAASRSEGPLSVGWTCLSSPAPRGDAPQLGTWTSADQSPVASPSDSVPTSPLGESPRETGLPGTVRFPCVSSYAYSGVFELVKNAMRASVDSWTEREALEARSEVELEEERILETERAIYTWRTSRERGSGIREEGGTTWRSTSSSLSSASLAAGNAVLRGPWSLLTVGRSRRLRKLPGRQLESCEAQRDGCGGRTRVVVLEEDAPSSVKVNLVVAFGSLLIQVEDTGRGLAEDELAKIWSFAYSTAHGAGEAKGPVSTGMKHSGNQRKDEGGEQGDKGEKDDKQEKGGKEDDSDEAVPVLAGCGVGLPISRVHAQSLGGDIFIESAKGVGTCAYMCLSNLQAFRNEALKTQGRNHRELLDRLEVRPLSRAQTSSMLASTPPPVHVKARGVGSLSSAFSQLG</sequence>
<comment type="subcellular location">
    <subcellularLocation>
        <location evidence="1">Mitochondrion matrix</location>
    </subcellularLocation>
</comment>
<dbReference type="EC" id="2.7.11.-" evidence="1"/>
<dbReference type="OrthoDB" id="331200at2759"/>
<dbReference type="PANTHER" id="PTHR11947">
    <property type="entry name" value="PYRUVATE DEHYDROGENASE KINASE"/>
    <property type="match status" value="1"/>
</dbReference>
<keyword evidence="1" id="KW-0067">ATP-binding</keyword>
<comment type="caution">
    <text evidence="3">The sequence shown here is derived from an EMBL/GenBank/DDBJ whole genome shotgun (WGS) entry which is preliminary data.</text>
</comment>
<dbReference type="InterPro" id="IPR036890">
    <property type="entry name" value="HATPase_C_sf"/>
</dbReference>
<gene>
    <name evidence="3" type="ORF">TGDOM2_293260</name>
</gene>
<feature type="region of interest" description="Disordered" evidence="2">
    <location>
        <begin position="772"/>
        <end position="812"/>
    </location>
</feature>
<dbReference type="Proteomes" id="UP000028837">
    <property type="component" value="Unassembled WGS sequence"/>
</dbReference>
<dbReference type="GO" id="GO:0005759">
    <property type="term" value="C:mitochondrial matrix"/>
    <property type="evidence" value="ECO:0007669"/>
    <property type="project" value="UniProtKB-SubCell"/>
</dbReference>
<dbReference type="Gene3D" id="3.30.565.10">
    <property type="entry name" value="Histidine kinase-like ATPase, C-terminal domain"/>
    <property type="match status" value="1"/>
</dbReference>
<dbReference type="InterPro" id="IPR039028">
    <property type="entry name" value="BCKD/PDK"/>
</dbReference>
<dbReference type="InterPro" id="IPR004358">
    <property type="entry name" value="Sig_transdc_His_kin-like_C"/>
</dbReference>
<dbReference type="GO" id="GO:0005524">
    <property type="term" value="F:ATP binding"/>
    <property type="evidence" value="ECO:0007669"/>
    <property type="project" value="UniProtKB-UniRule"/>
</dbReference>
<feature type="compositionally biased region" description="Polar residues" evidence="2">
    <location>
        <begin position="781"/>
        <end position="800"/>
    </location>
</feature>
<keyword evidence="1" id="KW-0808">Transferase</keyword>
<accession>A0A086JI70</accession>
<dbReference type="GO" id="GO:0010906">
    <property type="term" value="P:regulation of glucose metabolic process"/>
    <property type="evidence" value="ECO:0007669"/>
    <property type="project" value="TreeGrafter"/>
</dbReference>
<proteinExistence type="inferred from homology"/>
<dbReference type="SUPFAM" id="SSF55874">
    <property type="entry name" value="ATPase domain of HSP90 chaperone/DNA topoisomerase II/histidine kinase"/>
    <property type="match status" value="1"/>
</dbReference>
<evidence type="ECO:0000313" key="3">
    <source>
        <dbReference type="EMBL" id="KFG31838.1"/>
    </source>
</evidence>
<feature type="region of interest" description="Disordered" evidence="2">
    <location>
        <begin position="1000"/>
        <end position="1049"/>
    </location>
</feature>
<protein>
    <recommendedName>
        <fullName evidence="1">Protein-serine/threonine kinase</fullName>
        <ecNumber evidence="1">2.7.11.-</ecNumber>
    </recommendedName>
</protein>
<dbReference type="PRINTS" id="PR00344">
    <property type="entry name" value="BCTRLSENSOR"/>
</dbReference>
<feature type="region of interest" description="Disordered" evidence="2">
    <location>
        <begin position="383"/>
        <end position="403"/>
    </location>
</feature>
<comment type="similarity">
    <text evidence="1">Belongs to the PDK/BCKDK protein kinase family.</text>
</comment>
<name>A0A086JI70_TOXGO</name>
<keyword evidence="1" id="KW-0496">Mitochondrion</keyword>
<dbReference type="VEuPathDB" id="ToxoDB:TGDOM2_293260"/>
<keyword evidence="1" id="KW-0547">Nucleotide-binding</keyword>
<reference evidence="3 4" key="1">
    <citation type="submission" date="2014-02" db="EMBL/GenBank/DDBJ databases">
        <authorList>
            <person name="Sibley D."/>
            <person name="Venepally P."/>
            <person name="Karamycheva S."/>
            <person name="Hadjithomas M."/>
            <person name="Khan A."/>
            <person name="Brunk B."/>
            <person name="Roos D."/>
            <person name="Caler E."/>
            <person name="Lorenzi H."/>
        </authorList>
    </citation>
    <scope>NUCLEOTIDE SEQUENCE [LARGE SCALE GENOMIC DNA]</scope>
    <source>
        <strain evidence="3 4">GAB2-2007-GAL-DOM2</strain>
    </source>
</reference>